<dbReference type="GO" id="GO:0006355">
    <property type="term" value="P:regulation of DNA-templated transcription"/>
    <property type="evidence" value="ECO:0007669"/>
    <property type="project" value="InterPro"/>
</dbReference>
<dbReference type="Gene3D" id="1.10.10.10">
    <property type="entry name" value="Winged helix-like DNA-binding domain superfamily/Winged helix DNA-binding domain"/>
    <property type="match status" value="1"/>
</dbReference>
<dbReference type="CDD" id="cd06170">
    <property type="entry name" value="LuxR_C_like"/>
    <property type="match status" value="1"/>
</dbReference>
<dbReference type="OrthoDB" id="7444822at2"/>
<dbReference type="RefSeq" id="WP_141098468.1">
    <property type="nucleotide sequence ID" value="NZ_FYDG01000009.1"/>
</dbReference>
<feature type="domain" description="HTH luxR-type" evidence="4">
    <location>
        <begin position="300"/>
        <end position="365"/>
    </location>
</feature>
<dbReference type="InterPro" id="IPR016032">
    <property type="entry name" value="Sig_transdc_resp-reg_C-effctor"/>
</dbReference>
<keyword evidence="2" id="KW-0238">DNA-binding</keyword>
<keyword evidence="3" id="KW-0804">Transcription</keyword>
<dbReference type="SMART" id="SM00421">
    <property type="entry name" value="HTH_LUXR"/>
    <property type="match status" value="1"/>
</dbReference>
<dbReference type="Pfam" id="PF00196">
    <property type="entry name" value="GerE"/>
    <property type="match status" value="1"/>
</dbReference>
<dbReference type="PANTHER" id="PTHR44688:SF16">
    <property type="entry name" value="DNA-BINDING TRANSCRIPTIONAL ACTIVATOR DEVR_DOSR"/>
    <property type="match status" value="1"/>
</dbReference>
<dbReference type="InterPro" id="IPR036388">
    <property type="entry name" value="WH-like_DNA-bd_sf"/>
</dbReference>
<evidence type="ECO:0000256" key="2">
    <source>
        <dbReference type="ARBA" id="ARBA00023125"/>
    </source>
</evidence>
<sequence length="365" mass="39377">MAVDVAQLISASNELNSAIVLGRCWDQALEQLASAAGAKAVCFSRSTKTDLRMLPSKGLVEPYQDIRSRRTPPYSSKVLILDSKASGFVSDSEPHIRERLERERFFREFMKPIADVPYRASASLLGPSDITGLKLSFWRGSKEGPFDAQDVERLNSILPAIRASAQLAMFGFRQQAREQSVLFRQRGELMFELDFAGRPVEAGVQAIAAHGDPLSIVRGRLVCTAAAEQRRLESVIGRAVAPEPVAGSVRLTRQSDGAPFFLMVTPIHGEAVDIMAPVAAIGVLIDPATKSRTDPAALQHVRTAAGLTERETAIAGLISVGHAISAIARQIGVSDGTARNHLKSAMQKCGVHSQVELAALISRFS</sequence>
<proteinExistence type="predicted"/>
<dbReference type="AlphaFoldDB" id="A0A212RZB7"/>
<organism evidence="5 6">
    <name type="scientific">Rhodoblastus acidophilus</name>
    <name type="common">Rhodopseudomonas acidophila</name>
    <dbReference type="NCBI Taxonomy" id="1074"/>
    <lineage>
        <taxon>Bacteria</taxon>
        <taxon>Pseudomonadati</taxon>
        <taxon>Pseudomonadota</taxon>
        <taxon>Alphaproteobacteria</taxon>
        <taxon>Hyphomicrobiales</taxon>
        <taxon>Rhodoblastaceae</taxon>
        <taxon>Rhodoblastus</taxon>
    </lineage>
</organism>
<name>A0A212RZB7_RHOAC</name>
<dbReference type="SUPFAM" id="SSF46894">
    <property type="entry name" value="C-terminal effector domain of the bipartite response regulators"/>
    <property type="match status" value="1"/>
</dbReference>
<gene>
    <name evidence="5" type="ORF">SAMN06265338_10986</name>
</gene>
<evidence type="ECO:0000259" key="4">
    <source>
        <dbReference type="PROSITE" id="PS50043"/>
    </source>
</evidence>
<keyword evidence="6" id="KW-1185">Reference proteome</keyword>
<evidence type="ECO:0000256" key="3">
    <source>
        <dbReference type="ARBA" id="ARBA00023163"/>
    </source>
</evidence>
<protein>
    <submittedName>
        <fullName evidence="5">Regulatory protein, luxR family</fullName>
    </submittedName>
</protein>
<keyword evidence="1" id="KW-0805">Transcription regulation</keyword>
<evidence type="ECO:0000256" key="1">
    <source>
        <dbReference type="ARBA" id="ARBA00023015"/>
    </source>
</evidence>
<dbReference type="EMBL" id="FYDG01000009">
    <property type="protein sequence ID" value="SNB78230.1"/>
    <property type="molecule type" value="Genomic_DNA"/>
</dbReference>
<dbReference type="PANTHER" id="PTHR44688">
    <property type="entry name" value="DNA-BINDING TRANSCRIPTIONAL ACTIVATOR DEVR_DOSR"/>
    <property type="match status" value="1"/>
</dbReference>
<dbReference type="GO" id="GO:0003677">
    <property type="term" value="F:DNA binding"/>
    <property type="evidence" value="ECO:0007669"/>
    <property type="project" value="UniProtKB-KW"/>
</dbReference>
<evidence type="ECO:0000313" key="5">
    <source>
        <dbReference type="EMBL" id="SNB78230.1"/>
    </source>
</evidence>
<reference evidence="6" key="1">
    <citation type="submission" date="2017-06" db="EMBL/GenBank/DDBJ databases">
        <authorList>
            <person name="Varghese N."/>
            <person name="Submissions S."/>
        </authorList>
    </citation>
    <scope>NUCLEOTIDE SEQUENCE [LARGE SCALE GENOMIC DNA]</scope>
    <source>
        <strain evidence="6">DSM 137</strain>
    </source>
</reference>
<dbReference type="Proteomes" id="UP000198418">
    <property type="component" value="Unassembled WGS sequence"/>
</dbReference>
<dbReference type="InterPro" id="IPR000792">
    <property type="entry name" value="Tscrpt_reg_LuxR_C"/>
</dbReference>
<dbReference type="PRINTS" id="PR00038">
    <property type="entry name" value="HTHLUXR"/>
</dbReference>
<evidence type="ECO:0000313" key="6">
    <source>
        <dbReference type="Proteomes" id="UP000198418"/>
    </source>
</evidence>
<accession>A0A212RZB7</accession>
<dbReference type="PROSITE" id="PS50043">
    <property type="entry name" value="HTH_LUXR_2"/>
    <property type="match status" value="1"/>
</dbReference>